<evidence type="ECO:0000313" key="1">
    <source>
        <dbReference type="EMBL" id="AWG24262.1"/>
    </source>
</evidence>
<dbReference type="EMBL" id="CP020919">
    <property type="protein sequence ID" value="AWG24262.1"/>
    <property type="molecule type" value="Genomic_DNA"/>
</dbReference>
<sequence>MSSYTINPTSETYVYMCKSKAAKKYHYNKACAGMNACSQQIIKMTLKDAKDKGKEPCSLEK</sequence>
<accession>A0A2S1LKG6</accession>
<reference evidence="1 2" key="1">
    <citation type="submission" date="2017-04" db="EMBL/GenBank/DDBJ databases">
        <title>Complete genome sequence of Flavobacterium kingsejong AJ004.</title>
        <authorList>
            <person name="Lee P.C."/>
        </authorList>
    </citation>
    <scope>NUCLEOTIDE SEQUENCE [LARGE SCALE GENOMIC DNA]</scope>
    <source>
        <strain evidence="1 2">AJ004</strain>
    </source>
</reference>
<dbReference type="Proteomes" id="UP000244677">
    <property type="component" value="Chromosome"/>
</dbReference>
<keyword evidence="2" id="KW-1185">Reference proteome</keyword>
<protein>
    <submittedName>
        <fullName evidence="1">Uncharacterized protein</fullName>
    </submittedName>
</protein>
<evidence type="ECO:0000313" key="2">
    <source>
        <dbReference type="Proteomes" id="UP000244677"/>
    </source>
</evidence>
<proteinExistence type="predicted"/>
<name>A0A2S1LKG6_9FLAO</name>
<dbReference type="KEGG" id="fki:FK004_02990"/>
<organism evidence="1 2">
    <name type="scientific">Flavobacterium kingsejongi</name>
    <dbReference type="NCBI Taxonomy" id="1678728"/>
    <lineage>
        <taxon>Bacteria</taxon>
        <taxon>Pseudomonadati</taxon>
        <taxon>Bacteroidota</taxon>
        <taxon>Flavobacteriia</taxon>
        <taxon>Flavobacteriales</taxon>
        <taxon>Flavobacteriaceae</taxon>
        <taxon>Flavobacterium</taxon>
    </lineage>
</organism>
<dbReference type="AlphaFoldDB" id="A0A2S1LKG6"/>
<dbReference type="OrthoDB" id="885042at2"/>
<gene>
    <name evidence="1" type="ORF">FK004_02990</name>
</gene>